<protein>
    <submittedName>
        <fullName evidence="1">Uncharacterized protein MANES_S058800</fullName>
    </submittedName>
</protein>
<accession>A0A2P2MKA1</accession>
<reference evidence="1" key="1">
    <citation type="submission" date="2018-02" db="EMBL/GenBank/DDBJ databases">
        <title>Rhizophora mucronata_Transcriptome.</title>
        <authorList>
            <person name="Meera S.P."/>
            <person name="Sreeshan A."/>
            <person name="Augustine A."/>
        </authorList>
    </citation>
    <scope>NUCLEOTIDE SEQUENCE</scope>
    <source>
        <tissue evidence="1">Leaf</tissue>
    </source>
</reference>
<evidence type="ECO:0000313" key="1">
    <source>
        <dbReference type="EMBL" id="MBX30646.1"/>
    </source>
</evidence>
<organism evidence="1">
    <name type="scientific">Rhizophora mucronata</name>
    <name type="common">Asiatic mangrove</name>
    <dbReference type="NCBI Taxonomy" id="61149"/>
    <lineage>
        <taxon>Eukaryota</taxon>
        <taxon>Viridiplantae</taxon>
        <taxon>Streptophyta</taxon>
        <taxon>Embryophyta</taxon>
        <taxon>Tracheophyta</taxon>
        <taxon>Spermatophyta</taxon>
        <taxon>Magnoliopsida</taxon>
        <taxon>eudicotyledons</taxon>
        <taxon>Gunneridae</taxon>
        <taxon>Pentapetalae</taxon>
        <taxon>rosids</taxon>
        <taxon>fabids</taxon>
        <taxon>Malpighiales</taxon>
        <taxon>Rhizophoraceae</taxon>
        <taxon>Rhizophora</taxon>
    </lineage>
</organism>
<dbReference type="EMBL" id="GGEC01050162">
    <property type="protein sequence ID" value="MBX30646.1"/>
    <property type="molecule type" value="Transcribed_RNA"/>
</dbReference>
<name>A0A2P2MKA1_RHIMU</name>
<sequence length="55" mass="6284">MGSIYQNMSGKRKIVITEPHLRNWRQQHCNPCINVKSGVTCKNSLHLNCSCHSCQ</sequence>
<dbReference type="AlphaFoldDB" id="A0A2P2MKA1"/>
<proteinExistence type="predicted"/>